<dbReference type="GO" id="GO:0016787">
    <property type="term" value="F:hydrolase activity"/>
    <property type="evidence" value="ECO:0007669"/>
    <property type="project" value="UniProtKB-KW"/>
</dbReference>
<dbReference type="InterPro" id="IPR035681">
    <property type="entry name" value="ComA-like_MBL"/>
</dbReference>
<keyword evidence="1" id="KW-0472">Membrane</keyword>
<reference evidence="3 4" key="1">
    <citation type="journal article" date="2020" name="Biotechnol. Biofuels">
        <title>New insights from the biogas microbiome by comprehensive genome-resolved metagenomics of nearly 1600 species originating from multiple anaerobic digesters.</title>
        <authorList>
            <person name="Campanaro S."/>
            <person name="Treu L."/>
            <person name="Rodriguez-R L.M."/>
            <person name="Kovalovszki A."/>
            <person name="Ziels R.M."/>
            <person name="Maus I."/>
            <person name="Zhu X."/>
            <person name="Kougias P.G."/>
            <person name="Basile A."/>
            <person name="Luo G."/>
            <person name="Schluter A."/>
            <person name="Konstantinidis K.T."/>
            <person name="Angelidaki I."/>
        </authorList>
    </citation>
    <scope>NUCLEOTIDE SEQUENCE [LARGE SCALE GENOMIC DNA]</scope>
    <source>
        <strain evidence="3">AS27yjCOA_202</strain>
    </source>
</reference>
<dbReference type="EMBL" id="JAAZNV010000013">
    <property type="protein sequence ID" value="NMB91956.1"/>
    <property type="molecule type" value="Genomic_DNA"/>
</dbReference>
<dbReference type="PANTHER" id="PTHR30619:SF1">
    <property type="entry name" value="RECOMBINATION PROTEIN 2"/>
    <property type="match status" value="1"/>
</dbReference>
<comment type="caution">
    <text evidence="3">The sequence shown here is derived from an EMBL/GenBank/DDBJ whole genome shotgun (WGS) entry which is preliminary data.</text>
</comment>
<sequence>MKVNDLVYSVFLYFVLFVLIFTLKDSSSQSSLKIHIWDVGQGDSALVVTPNGNKILIDGGDNFESDFKLSMLVPFFSCEIDVVVLTHPHSDHIRGLNRIAQRCKVFTVIFNDVDYTSQDYLYFKDLIKNLNVLNVYKGDEFTIDNVKLKILWPTKEFLQTTINDINETSIMIFLDYKNFEALFLGDAGSNDLSKVDVNSIKPLINEGLDILKVPHHGSKFGLNKEFYADLKPKNCIISVGKDNMFGHPSKEVVDFLLESKCNVLRTDERGDIVVTFR</sequence>
<keyword evidence="1" id="KW-0812">Transmembrane</keyword>
<feature type="domain" description="Metallo-beta-lactamase" evidence="2">
    <location>
        <begin position="41"/>
        <end position="241"/>
    </location>
</feature>
<keyword evidence="3" id="KW-0378">Hydrolase</keyword>
<gene>
    <name evidence="3" type="ORF">GYA37_03890</name>
</gene>
<feature type="transmembrane region" description="Helical" evidence="1">
    <location>
        <begin position="6"/>
        <end position="23"/>
    </location>
</feature>
<dbReference type="InterPro" id="IPR001279">
    <property type="entry name" value="Metallo-B-lactamas"/>
</dbReference>
<dbReference type="Proteomes" id="UP000590542">
    <property type="component" value="Unassembled WGS sequence"/>
</dbReference>
<dbReference type="InterPro" id="IPR052159">
    <property type="entry name" value="Competence_DNA_uptake"/>
</dbReference>
<keyword evidence="1" id="KW-1133">Transmembrane helix</keyword>
<dbReference type="PANTHER" id="PTHR30619">
    <property type="entry name" value="DNA INTERNALIZATION/COMPETENCE PROTEIN COMEC/REC2"/>
    <property type="match status" value="1"/>
</dbReference>
<dbReference type="InterPro" id="IPR036866">
    <property type="entry name" value="RibonucZ/Hydroxyglut_hydro"/>
</dbReference>
<accession>A0A7X9HSY6</accession>
<name>A0A7X9HSY6_UNCKA</name>
<evidence type="ECO:0000313" key="3">
    <source>
        <dbReference type="EMBL" id="NMB91956.1"/>
    </source>
</evidence>
<evidence type="ECO:0000259" key="2">
    <source>
        <dbReference type="SMART" id="SM00849"/>
    </source>
</evidence>
<dbReference type="AlphaFoldDB" id="A0A7X9HSY6"/>
<proteinExistence type="predicted"/>
<organism evidence="3 4">
    <name type="scientific">candidate division WWE3 bacterium</name>
    <dbReference type="NCBI Taxonomy" id="2053526"/>
    <lineage>
        <taxon>Bacteria</taxon>
        <taxon>Katanobacteria</taxon>
    </lineage>
</organism>
<dbReference type="SMART" id="SM00849">
    <property type="entry name" value="Lactamase_B"/>
    <property type="match status" value="1"/>
</dbReference>
<dbReference type="Pfam" id="PF00753">
    <property type="entry name" value="Lactamase_B"/>
    <property type="match status" value="1"/>
</dbReference>
<protein>
    <submittedName>
        <fullName evidence="3">MBL fold metallo-hydrolase</fullName>
    </submittedName>
</protein>
<evidence type="ECO:0000256" key="1">
    <source>
        <dbReference type="SAM" id="Phobius"/>
    </source>
</evidence>
<dbReference type="Gene3D" id="3.60.15.10">
    <property type="entry name" value="Ribonuclease Z/Hydroxyacylglutathione hydrolase-like"/>
    <property type="match status" value="1"/>
</dbReference>
<dbReference type="CDD" id="cd07731">
    <property type="entry name" value="ComA-like_MBL-fold"/>
    <property type="match status" value="1"/>
</dbReference>
<evidence type="ECO:0000313" key="4">
    <source>
        <dbReference type="Proteomes" id="UP000590542"/>
    </source>
</evidence>
<dbReference type="SUPFAM" id="SSF56281">
    <property type="entry name" value="Metallo-hydrolase/oxidoreductase"/>
    <property type="match status" value="1"/>
</dbReference>